<keyword evidence="3" id="KW-1185">Reference proteome</keyword>
<comment type="caution">
    <text evidence="2">The sequence shown here is derived from an EMBL/GenBank/DDBJ whole genome shotgun (WGS) entry which is preliminary data.</text>
</comment>
<dbReference type="NCBIfam" id="TIGR03357">
    <property type="entry name" value="VI_zyme"/>
    <property type="match status" value="1"/>
</dbReference>
<dbReference type="InterPro" id="IPR053176">
    <property type="entry name" value="T6SS_TssE1-like"/>
</dbReference>
<dbReference type="PANTHER" id="PTHR38595:SF1">
    <property type="entry name" value="TYPE VI SECRETION SYSTEM COMPONENT TSSE1"/>
    <property type="match status" value="1"/>
</dbReference>
<name>A0A147GSA3_9BURK</name>
<dbReference type="PANTHER" id="PTHR38595">
    <property type="entry name" value="CYTOPLASMIC PROTEIN-RELATED"/>
    <property type="match status" value="1"/>
</dbReference>
<dbReference type="Proteomes" id="UP000072741">
    <property type="component" value="Unassembled WGS sequence"/>
</dbReference>
<evidence type="ECO:0000313" key="2">
    <source>
        <dbReference type="EMBL" id="KTT19814.1"/>
    </source>
</evidence>
<dbReference type="Pfam" id="PF04965">
    <property type="entry name" value="GPW_gp25"/>
    <property type="match status" value="1"/>
</dbReference>
<dbReference type="PATRIC" id="fig|433924.3.peg.4952"/>
<dbReference type="RefSeq" id="WP_058642659.1">
    <property type="nucleotide sequence ID" value="NZ_LDSL01000088.1"/>
</dbReference>
<organism evidence="2 3">
    <name type="scientific">Pseudacidovorax intermedius</name>
    <dbReference type="NCBI Taxonomy" id="433924"/>
    <lineage>
        <taxon>Bacteria</taxon>
        <taxon>Pseudomonadati</taxon>
        <taxon>Pseudomonadota</taxon>
        <taxon>Betaproteobacteria</taxon>
        <taxon>Burkholderiales</taxon>
        <taxon>Comamonadaceae</taxon>
        <taxon>Pseudacidovorax</taxon>
    </lineage>
</organism>
<evidence type="ECO:0000259" key="1">
    <source>
        <dbReference type="Pfam" id="PF04965"/>
    </source>
</evidence>
<dbReference type="SUPFAM" id="SSF160719">
    <property type="entry name" value="gpW/gp25-like"/>
    <property type="match status" value="1"/>
</dbReference>
<proteinExistence type="predicted"/>
<dbReference type="InterPro" id="IPR017737">
    <property type="entry name" value="TssE1-like"/>
</dbReference>
<dbReference type="OrthoDB" id="119583at2"/>
<protein>
    <submittedName>
        <fullName evidence="2">Type VI secretion system lysozyme</fullName>
    </submittedName>
</protein>
<dbReference type="AlphaFoldDB" id="A0A147GSA3"/>
<dbReference type="EMBL" id="LDSL01000088">
    <property type="protein sequence ID" value="KTT19814.1"/>
    <property type="molecule type" value="Genomic_DNA"/>
</dbReference>
<evidence type="ECO:0000313" key="3">
    <source>
        <dbReference type="Proteomes" id="UP000072741"/>
    </source>
</evidence>
<feature type="domain" description="IraD/Gp25-like" evidence="1">
    <location>
        <begin position="43"/>
        <end position="147"/>
    </location>
</feature>
<reference evidence="2 3" key="1">
    <citation type="journal article" date="2016" name="Front. Microbiol.">
        <title>Genomic Resource of Rice Seed Associated Bacteria.</title>
        <authorList>
            <person name="Midha S."/>
            <person name="Bansal K."/>
            <person name="Sharma S."/>
            <person name="Kumar N."/>
            <person name="Patil P.P."/>
            <person name="Chaudhry V."/>
            <person name="Patil P.B."/>
        </authorList>
    </citation>
    <scope>NUCLEOTIDE SEQUENCE [LARGE SCALE GENOMIC DNA]</scope>
    <source>
        <strain evidence="2 3">NS331</strain>
    </source>
</reference>
<gene>
    <name evidence="2" type="ORF">NS331_14350</name>
</gene>
<sequence length="171" mass="19395">MAEPRDIRAAQERLQPSLLDRLVDHEPGRRQEGDEQRTLTRQALRQAVLRDLAWLLNATGLGEALDERRHPQAARSVLNYGLPMLSGQFTSSIQRVSMEQAVKNAILQFEPRILSHTLEVELIMEGSVLDSHNRVGLQIRGMLWAQPVPLEFLMRSRIDLEEGRVETEAAA</sequence>
<dbReference type="InterPro" id="IPR007048">
    <property type="entry name" value="IraD/Gp25-like"/>
</dbReference>
<accession>A0A147GSA3</accession>